<dbReference type="Proteomes" id="UP000186955">
    <property type="component" value="Unassembled WGS sequence"/>
</dbReference>
<dbReference type="AlphaFoldDB" id="A0A1Q5UGW5"/>
<organism evidence="1 2">
    <name type="scientific">Penicillium subrubescens</name>
    <dbReference type="NCBI Taxonomy" id="1316194"/>
    <lineage>
        <taxon>Eukaryota</taxon>
        <taxon>Fungi</taxon>
        <taxon>Dikarya</taxon>
        <taxon>Ascomycota</taxon>
        <taxon>Pezizomycotina</taxon>
        <taxon>Eurotiomycetes</taxon>
        <taxon>Eurotiomycetidae</taxon>
        <taxon>Eurotiales</taxon>
        <taxon>Aspergillaceae</taxon>
        <taxon>Penicillium</taxon>
    </lineage>
</organism>
<comment type="caution">
    <text evidence="1">The sequence shown here is derived from an EMBL/GenBank/DDBJ whole genome shotgun (WGS) entry which is preliminary data.</text>
</comment>
<dbReference type="EMBL" id="MNBE01000274">
    <property type="protein sequence ID" value="OKP11725.1"/>
    <property type="molecule type" value="Genomic_DNA"/>
</dbReference>
<keyword evidence="2" id="KW-1185">Reference proteome</keyword>
<reference evidence="1 2" key="1">
    <citation type="submission" date="2016-10" db="EMBL/GenBank/DDBJ databases">
        <title>Genome sequence of the ascomycete fungus Penicillium subrubescens.</title>
        <authorList>
            <person name="De Vries R.P."/>
            <person name="Peng M."/>
            <person name="Dilokpimol A."/>
            <person name="Hilden K."/>
            <person name="Makela M.R."/>
            <person name="Grigoriev I."/>
            <person name="Riley R."/>
            <person name="Granchi Z."/>
        </authorList>
    </citation>
    <scope>NUCLEOTIDE SEQUENCE [LARGE SCALE GENOMIC DNA]</scope>
    <source>
        <strain evidence="1 2">CBS 132785</strain>
    </source>
</reference>
<proteinExistence type="predicted"/>
<protein>
    <submittedName>
        <fullName evidence="1">Uncharacterized protein</fullName>
    </submittedName>
</protein>
<gene>
    <name evidence="1" type="ORF">PENSUB_2797</name>
</gene>
<name>A0A1Q5UGW5_9EURO</name>
<accession>A0A1Q5UGW5</accession>
<sequence>MQAYPHPSEKDQSKALMEIYETVVPHYLSIWCCFVAYVVTISASSDEPISALTDIGTLDLDLNRRNMSAAFHRIYNAFYDTGGNL</sequence>
<evidence type="ECO:0000313" key="2">
    <source>
        <dbReference type="Proteomes" id="UP000186955"/>
    </source>
</evidence>
<evidence type="ECO:0000313" key="1">
    <source>
        <dbReference type="EMBL" id="OKP11725.1"/>
    </source>
</evidence>